<comment type="caution">
    <text evidence="1">The sequence shown here is derived from an EMBL/GenBank/DDBJ whole genome shotgun (WGS) entry which is preliminary data.</text>
</comment>
<organism evidence="1 2">
    <name type="scientific">Naganishia vaughanmartiniae</name>
    <dbReference type="NCBI Taxonomy" id="1424756"/>
    <lineage>
        <taxon>Eukaryota</taxon>
        <taxon>Fungi</taxon>
        <taxon>Dikarya</taxon>
        <taxon>Basidiomycota</taxon>
        <taxon>Agaricomycotina</taxon>
        <taxon>Tremellomycetes</taxon>
        <taxon>Filobasidiales</taxon>
        <taxon>Filobasidiaceae</taxon>
        <taxon>Naganishia</taxon>
    </lineage>
</organism>
<proteinExistence type="predicted"/>
<keyword evidence="2" id="KW-1185">Reference proteome</keyword>
<evidence type="ECO:0000313" key="2">
    <source>
        <dbReference type="Proteomes" id="UP001243375"/>
    </source>
</evidence>
<evidence type="ECO:0000313" key="1">
    <source>
        <dbReference type="EMBL" id="KAJ9113209.1"/>
    </source>
</evidence>
<gene>
    <name evidence="1" type="ORF">QFC22_006048</name>
</gene>
<name>A0ACC2WPS0_9TREE</name>
<dbReference type="Proteomes" id="UP001243375">
    <property type="component" value="Unassembled WGS sequence"/>
</dbReference>
<reference evidence="1" key="1">
    <citation type="submission" date="2023-04" db="EMBL/GenBank/DDBJ databases">
        <title>Draft Genome sequencing of Naganishia species isolated from polar environments using Oxford Nanopore Technology.</title>
        <authorList>
            <person name="Leo P."/>
            <person name="Venkateswaran K."/>
        </authorList>
    </citation>
    <scope>NUCLEOTIDE SEQUENCE</scope>
    <source>
        <strain evidence="1">MNA-CCFEE 5425</strain>
    </source>
</reference>
<protein>
    <submittedName>
        <fullName evidence="1">Uncharacterized protein</fullName>
    </submittedName>
</protein>
<accession>A0ACC2WPS0</accession>
<dbReference type="EMBL" id="JASBWU010000022">
    <property type="protein sequence ID" value="KAJ9113209.1"/>
    <property type="molecule type" value="Genomic_DNA"/>
</dbReference>
<sequence length="773" mass="86945">MATAYAPPPAPIPSVGGAHAHQQQQGGGGEKIKPMSNNKKDKEAPPSPPIKIRDAGNGVQYTRMGFLGEGGFARVYELLGPDGRSWAAKVVHKDQLATTKKRTKLYAEIMIHKLMAHPHVVPFREAFEDEDQNMMDLLKRRKRFTEPEARYYLTQIISAVQYMHRCRVMHRDLKLGNVFLDKRMNVQVGDFGLAALIEKEGDRRKTVCGTPNYIAPEVLYGKSEGHSYEVDIWSIGVILYTMLVGKPPFQMKDVKMIYQKIKDMDYAFPPDCRVSEEAKSLVKSILNKDPSQRPSLDDIFAHPWFISGAFPTDLPASSLKEVPIFPPMSFEQITHNFRKLKQRCAVGQDLPLAKTVPKQPPRSVPGVVASPVQARQAVNQAIARQEEEFKRAVAPDSPISTLLSSAKKPPVVAPTVAHAGGRADPSLMRHFQGPSASTGSPLRRETRSRGPSGSSAGGRNRDIIEEEDVDMDDDGKDDGLMLQSRLKAKRTTTATSPLREQNRRALSPARGHQINGLPASATAGSQEGAKSVASSSSGTVTNSQKYRSRALYDRITRNIDEALMTREQDLPITASEMAQERPADPKIFISSWLDYAHKYGMGHIDHIKPPPSNSSGQALRTNYSMSKVPDDEHFQERLYLLSHFEQYMMNKLNGMTEYNYQDTQLRTGMVFLTRYWRMKHVIAFRLSNDTFQFNYQDHTKLLLSHDGTVVTYIDDKYKMWTWHLSQMMKPELLAHGRERRRMDKAISKLEYAKNVIAKLDKAPRSKPTDGVRS</sequence>